<evidence type="ECO:0000313" key="3">
    <source>
        <dbReference type="Proteomes" id="UP000485058"/>
    </source>
</evidence>
<sequence length="215" mass="22604">VDPASGQLLPNSALREQLADRSPILRKRLGRVPGGRRTAALLPAPPLPLADGVVGLRALRSLLLQPHTSGAWATRPLTEAPTTSGFGSSHPHPFHTHAEVAAAWGGLVFPMPELAAALLALFEQAVNRPWRRPGTPAKRRRVERAVTQPAPHPPSSHTTVEQQGSSGLLPAVLASGQGEGQGAPKPALALGQLLCRASRLEAARTFSDALVLQVL</sequence>
<keyword evidence="3" id="KW-1185">Reference proteome</keyword>
<evidence type="ECO:0000256" key="1">
    <source>
        <dbReference type="SAM" id="MobiDB-lite"/>
    </source>
</evidence>
<protein>
    <submittedName>
        <fullName evidence="2">Uncharacterized protein</fullName>
    </submittedName>
</protein>
<proteinExistence type="predicted"/>
<dbReference type="EMBL" id="BLLF01004534">
    <property type="protein sequence ID" value="GFH29798.1"/>
    <property type="molecule type" value="Genomic_DNA"/>
</dbReference>
<organism evidence="2 3">
    <name type="scientific">Haematococcus lacustris</name>
    <name type="common">Green alga</name>
    <name type="synonym">Haematococcus pluvialis</name>
    <dbReference type="NCBI Taxonomy" id="44745"/>
    <lineage>
        <taxon>Eukaryota</taxon>
        <taxon>Viridiplantae</taxon>
        <taxon>Chlorophyta</taxon>
        <taxon>core chlorophytes</taxon>
        <taxon>Chlorophyceae</taxon>
        <taxon>CS clade</taxon>
        <taxon>Chlamydomonadales</taxon>
        <taxon>Haematococcaceae</taxon>
        <taxon>Haematococcus</taxon>
    </lineage>
</organism>
<feature type="compositionally biased region" description="Polar residues" evidence="1">
    <location>
        <begin position="155"/>
        <end position="164"/>
    </location>
</feature>
<feature type="region of interest" description="Disordered" evidence="1">
    <location>
        <begin position="130"/>
        <end position="164"/>
    </location>
</feature>
<gene>
    <name evidence="2" type="ORF">HaLaN_28524</name>
</gene>
<comment type="caution">
    <text evidence="2">The sequence shown here is derived from an EMBL/GenBank/DDBJ whole genome shotgun (WGS) entry which is preliminary data.</text>
</comment>
<feature type="non-terminal residue" evidence="2">
    <location>
        <position position="1"/>
    </location>
</feature>
<reference evidence="2 3" key="1">
    <citation type="submission" date="2020-02" db="EMBL/GenBank/DDBJ databases">
        <title>Draft genome sequence of Haematococcus lacustris strain NIES-144.</title>
        <authorList>
            <person name="Morimoto D."/>
            <person name="Nakagawa S."/>
            <person name="Yoshida T."/>
            <person name="Sawayama S."/>
        </authorList>
    </citation>
    <scope>NUCLEOTIDE SEQUENCE [LARGE SCALE GENOMIC DNA]</scope>
    <source>
        <strain evidence="2 3">NIES-144</strain>
    </source>
</reference>
<evidence type="ECO:0000313" key="2">
    <source>
        <dbReference type="EMBL" id="GFH29798.1"/>
    </source>
</evidence>
<name>A0A6A0AAX0_HAELA</name>
<dbReference type="Proteomes" id="UP000485058">
    <property type="component" value="Unassembled WGS sequence"/>
</dbReference>
<dbReference type="AlphaFoldDB" id="A0A6A0AAX0"/>
<accession>A0A6A0AAX0</accession>